<evidence type="ECO:0000256" key="2">
    <source>
        <dbReference type="ARBA" id="ARBA00022630"/>
    </source>
</evidence>
<evidence type="ECO:0000259" key="7">
    <source>
        <dbReference type="PROSITE" id="PS51645"/>
    </source>
</evidence>
<sequence length="571" mass="65124">MIASLLIWHRRDLRLADNELYSNAAKIYSLFVFDTADYTPRSTGISAGGDRGDDYVYNVNNGPHFTRRLLEAVHSLRNNLRDLGGDLIVRHGNPLEIIPSLAKELQVEEVAWSEVPGYYEWVQSEKLKQILMDGADEGYAHRRKICTSVTTTLMHPDDLPKDQPTWERLARPKEKRKKQKPAATASVAHEERYTTHTSFNSIVDISPPRFVGMPSIMGDFRRVARTVAPIRELSEPIHSQCIANDVSDINTDGIPTLEELTQPLLDSQHPILGLSKELIHKLVQSARALPREYNSNVEEIEHLQLKLFVRHHAATAERNLCDVSGSHSSKLSVPLALGTLSPRQIYRYVKSEQEQLGNTTTSPDGIAWIINHLEIRDYFLFESFLNGKAAYNLQGRRPTAHKPNVQREWLSLHDGQDAFTRWTSGKTNLPLVDAGMNELIATGYISNRIRQNIVSVLTKDLTIDWRLGAEWFQLALEDHDVAANYGNWQYFAGVGGDPKNRHFRTVSQAWRYDARGVFVRKWIDRLKDEDDIEVLLRPWAFRDEWAPIVPPESQLTWQDKERLESTGKVSS</sequence>
<dbReference type="Gene3D" id="3.40.50.620">
    <property type="entry name" value="HUPs"/>
    <property type="match status" value="1"/>
</dbReference>
<comment type="similarity">
    <text evidence="1">Belongs to the DNA photolyase class-1 family.</text>
</comment>
<dbReference type="InterPro" id="IPR036134">
    <property type="entry name" value="Crypto/Photolyase_FAD-like_sf"/>
</dbReference>
<dbReference type="InterPro" id="IPR005101">
    <property type="entry name" value="Cryptochr/Photolyase_FAD-bd"/>
</dbReference>
<dbReference type="GO" id="GO:0003904">
    <property type="term" value="F:deoxyribodipyrimidine photo-lyase activity"/>
    <property type="evidence" value="ECO:0000318"/>
    <property type="project" value="GO_Central"/>
</dbReference>
<feature type="compositionally biased region" description="Basic and acidic residues" evidence="6">
    <location>
        <begin position="156"/>
        <end position="172"/>
    </location>
</feature>
<name>B5YN80_THAPS</name>
<feature type="site" description="Electron transfer via tryptophanyl radical" evidence="5">
    <location>
        <position position="488"/>
    </location>
</feature>
<dbReference type="SUPFAM" id="SSF48173">
    <property type="entry name" value="Cryptochrome/photolyase FAD-binding domain"/>
    <property type="match status" value="1"/>
</dbReference>
<dbReference type="SUPFAM" id="SSF52425">
    <property type="entry name" value="Cryptochrome/photolyase, N-terminal domain"/>
    <property type="match status" value="1"/>
</dbReference>
<comment type="cofactor">
    <cofactor evidence="4">
        <name>FAD</name>
        <dbReference type="ChEBI" id="CHEBI:57692"/>
    </cofactor>
    <text evidence="4">Binds 1 FAD per subunit.</text>
</comment>
<dbReference type="PANTHER" id="PTHR11455">
    <property type="entry name" value="CRYPTOCHROME"/>
    <property type="match status" value="1"/>
</dbReference>
<feature type="site" description="Electron transfer via tryptophanyl radical" evidence="5">
    <location>
        <position position="465"/>
    </location>
</feature>
<feature type="site" description="Electron transfer via tryptophanyl radical" evidence="5">
    <location>
        <position position="409"/>
    </location>
</feature>
<feature type="region of interest" description="Disordered" evidence="6">
    <location>
        <begin position="156"/>
        <end position="188"/>
    </location>
</feature>
<dbReference type="GO" id="GO:0000719">
    <property type="term" value="P:photoreactive repair"/>
    <property type="evidence" value="ECO:0000318"/>
    <property type="project" value="GO_Central"/>
</dbReference>
<evidence type="ECO:0000256" key="1">
    <source>
        <dbReference type="ARBA" id="ARBA00005862"/>
    </source>
</evidence>
<evidence type="ECO:0000256" key="4">
    <source>
        <dbReference type="PIRSR" id="PIRSR602081-1"/>
    </source>
</evidence>
<keyword evidence="2 4" id="KW-0285">Flavoprotein</keyword>
<dbReference type="InParanoid" id="B5YN80"/>
<gene>
    <name evidence="8" type="ORF">THAPS_23500</name>
</gene>
<dbReference type="HOGENOM" id="CLU_010348_6_2_1"/>
<dbReference type="InterPro" id="IPR006050">
    <property type="entry name" value="DNA_photolyase_N"/>
</dbReference>
<keyword evidence="3 4" id="KW-0274">FAD</keyword>
<feature type="binding site" evidence="4">
    <location>
        <begin position="478"/>
        <end position="480"/>
    </location>
    <ligand>
        <name>FAD</name>
        <dbReference type="ChEBI" id="CHEBI:57692"/>
    </ligand>
</feature>
<dbReference type="AlphaFoldDB" id="B5YN80"/>
<dbReference type="PaxDb" id="35128-Thaps23500"/>
<organism evidence="8 9">
    <name type="scientific">Thalassiosira pseudonana</name>
    <name type="common">Marine diatom</name>
    <name type="synonym">Cyclotella nana</name>
    <dbReference type="NCBI Taxonomy" id="35128"/>
    <lineage>
        <taxon>Eukaryota</taxon>
        <taxon>Sar</taxon>
        <taxon>Stramenopiles</taxon>
        <taxon>Ochrophyta</taxon>
        <taxon>Bacillariophyta</taxon>
        <taxon>Coscinodiscophyceae</taxon>
        <taxon>Thalassiosirophycidae</taxon>
        <taxon>Thalassiosirales</taxon>
        <taxon>Thalassiosiraceae</taxon>
        <taxon>Thalassiosira</taxon>
    </lineage>
</organism>
<protein>
    <recommendedName>
        <fullName evidence="7">Photolyase/cryptochrome alpha/beta domain-containing protein</fullName>
    </recommendedName>
</protein>
<dbReference type="Pfam" id="PF03441">
    <property type="entry name" value="FAD_binding_7"/>
    <property type="match status" value="1"/>
</dbReference>
<dbReference type="eggNOG" id="KOG0133">
    <property type="taxonomic scope" value="Eukaryota"/>
</dbReference>
<evidence type="ECO:0000256" key="5">
    <source>
        <dbReference type="PIRSR" id="PIRSR602081-2"/>
    </source>
</evidence>
<dbReference type="EMBL" id="CP001160">
    <property type="protein sequence ID" value="ACI64588.1"/>
    <property type="molecule type" value="Genomic_DNA"/>
</dbReference>
<proteinExistence type="inferred from homology"/>
<evidence type="ECO:0000313" key="9">
    <source>
        <dbReference type="Proteomes" id="UP000001449"/>
    </source>
</evidence>
<dbReference type="GeneID" id="7447079"/>
<dbReference type="InterPro" id="IPR002081">
    <property type="entry name" value="Cryptochrome/DNA_photolyase_1"/>
</dbReference>
<dbReference type="Pfam" id="PF00875">
    <property type="entry name" value="DNA_photolyase"/>
    <property type="match status" value="1"/>
</dbReference>
<reference evidence="8 9" key="2">
    <citation type="journal article" date="2008" name="Nature">
        <title>The Phaeodactylum genome reveals the evolutionary history of diatom genomes.</title>
        <authorList>
            <person name="Bowler C."/>
            <person name="Allen A.E."/>
            <person name="Badger J.H."/>
            <person name="Grimwood J."/>
            <person name="Jabbari K."/>
            <person name="Kuo A."/>
            <person name="Maheswari U."/>
            <person name="Martens C."/>
            <person name="Maumus F."/>
            <person name="Otillar R.P."/>
            <person name="Rayko E."/>
            <person name="Salamov A."/>
            <person name="Vandepoele K."/>
            <person name="Beszteri B."/>
            <person name="Gruber A."/>
            <person name="Heijde M."/>
            <person name="Katinka M."/>
            <person name="Mock T."/>
            <person name="Valentin K."/>
            <person name="Verret F."/>
            <person name="Berges J.A."/>
            <person name="Brownlee C."/>
            <person name="Cadoret J.P."/>
            <person name="Chiovitti A."/>
            <person name="Choi C.J."/>
            <person name="Coesel S."/>
            <person name="De Martino A."/>
            <person name="Detter J.C."/>
            <person name="Durkin C."/>
            <person name="Falciatore A."/>
            <person name="Fournet J."/>
            <person name="Haruta M."/>
            <person name="Huysman M.J."/>
            <person name="Jenkins B.D."/>
            <person name="Jiroutova K."/>
            <person name="Jorgensen R.E."/>
            <person name="Joubert Y."/>
            <person name="Kaplan A."/>
            <person name="Kroger N."/>
            <person name="Kroth P.G."/>
            <person name="La Roche J."/>
            <person name="Lindquist E."/>
            <person name="Lommer M."/>
            <person name="Martin-Jezequel V."/>
            <person name="Lopez P.J."/>
            <person name="Lucas S."/>
            <person name="Mangogna M."/>
            <person name="McGinnis K."/>
            <person name="Medlin L.K."/>
            <person name="Montsant A."/>
            <person name="Oudot-Le Secq M.P."/>
            <person name="Napoli C."/>
            <person name="Obornik M."/>
            <person name="Parker M.S."/>
            <person name="Petit J.L."/>
            <person name="Porcel B.M."/>
            <person name="Poulsen N."/>
            <person name="Robison M."/>
            <person name="Rychlewski L."/>
            <person name="Rynearson T.A."/>
            <person name="Schmutz J."/>
            <person name="Shapiro H."/>
            <person name="Siaut M."/>
            <person name="Stanley M."/>
            <person name="Sussman M.R."/>
            <person name="Taylor A.R."/>
            <person name="Vardi A."/>
            <person name="von Dassow P."/>
            <person name="Vyverman W."/>
            <person name="Willis A."/>
            <person name="Wyrwicz L.S."/>
            <person name="Rokhsar D.S."/>
            <person name="Weissenbach J."/>
            <person name="Armbrust E.V."/>
            <person name="Green B.R."/>
            <person name="Van de Peer Y."/>
            <person name="Grigoriev I.V."/>
        </authorList>
    </citation>
    <scope>NUCLEOTIDE SEQUENCE [LARGE SCALE GENOMIC DNA]</scope>
    <source>
        <strain evidence="8 9">CCMP1335</strain>
    </source>
</reference>
<feature type="domain" description="Photolyase/cryptochrome alpha/beta" evidence="7">
    <location>
        <begin position="3"/>
        <end position="153"/>
    </location>
</feature>
<evidence type="ECO:0000313" key="8">
    <source>
        <dbReference type="EMBL" id="ACI64588.1"/>
    </source>
</evidence>
<dbReference type="GO" id="GO:0071949">
    <property type="term" value="F:FAD binding"/>
    <property type="evidence" value="ECO:0000318"/>
    <property type="project" value="GO_Central"/>
</dbReference>
<dbReference type="Gene3D" id="1.25.40.80">
    <property type="match status" value="1"/>
</dbReference>
<feature type="binding site" evidence="4">
    <location>
        <begin position="328"/>
        <end position="332"/>
    </location>
    <ligand>
        <name>FAD</name>
        <dbReference type="ChEBI" id="CHEBI:57692"/>
    </ligand>
</feature>
<dbReference type="PANTHER" id="PTHR11455:SF22">
    <property type="entry name" value="CRYPTOCHROME DASH"/>
    <property type="match status" value="1"/>
</dbReference>
<keyword evidence="9" id="KW-1185">Reference proteome</keyword>
<dbReference type="PRINTS" id="PR00147">
    <property type="entry name" value="DNAPHOTLYASE"/>
</dbReference>
<dbReference type="InterPro" id="IPR014729">
    <property type="entry name" value="Rossmann-like_a/b/a_fold"/>
</dbReference>
<evidence type="ECO:0000256" key="3">
    <source>
        <dbReference type="ARBA" id="ARBA00022827"/>
    </source>
</evidence>
<dbReference type="RefSeq" id="XP_002295871.1">
    <property type="nucleotide sequence ID" value="XM_002295835.1"/>
</dbReference>
<dbReference type="OMA" id="CSNRVRQ"/>
<dbReference type="STRING" id="35128.B5YN80"/>
<reference evidence="8 9" key="1">
    <citation type="journal article" date="2004" name="Science">
        <title>The genome of the diatom Thalassiosira pseudonana: ecology, evolution, and metabolism.</title>
        <authorList>
            <person name="Armbrust E.V."/>
            <person name="Berges J.A."/>
            <person name="Bowler C."/>
            <person name="Green B.R."/>
            <person name="Martinez D."/>
            <person name="Putnam N.H."/>
            <person name="Zhou S."/>
            <person name="Allen A.E."/>
            <person name="Apt K.E."/>
            <person name="Bechner M."/>
            <person name="Brzezinski M.A."/>
            <person name="Chaal B.K."/>
            <person name="Chiovitti A."/>
            <person name="Davis A.K."/>
            <person name="Demarest M.S."/>
            <person name="Detter J.C."/>
            <person name="Glavina T."/>
            <person name="Goodstein D."/>
            <person name="Hadi M.Z."/>
            <person name="Hellsten U."/>
            <person name="Hildebrand M."/>
            <person name="Jenkins B.D."/>
            <person name="Jurka J."/>
            <person name="Kapitonov V.V."/>
            <person name="Kroger N."/>
            <person name="Lau W.W."/>
            <person name="Lane T.W."/>
            <person name="Larimer F.W."/>
            <person name="Lippmeier J.C."/>
            <person name="Lucas S."/>
            <person name="Medina M."/>
            <person name="Montsant A."/>
            <person name="Obornik M."/>
            <person name="Parker M.S."/>
            <person name="Palenik B."/>
            <person name="Pazour G.J."/>
            <person name="Richardson P.M."/>
            <person name="Rynearson T.A."/>
            <person name="Saito M.A."/>
            <person name="Schwartz D.C."/>
            <person name="Thamatrakoln K."/>
            <person name="Valentin K."/>
            <person name="Vardi A."/>
            <person name="Wilkerson F.P."/>
            <person name="Rokhsar D.S."/>
        </authorList>
    </citation>
    <scope>NUCLEOTIDE SEQUENCE [LARGE SCALE GENOMIC DNA]</scope>
    <source>
        <strain evidence="8 9">CCMP1335</strain>
    </source>
</reference>
<dbReference type="Gene3D" id="1.10.579.10">
    <property type="entry name" value="DNA Cyclobutane Dipyrimidine Photolyase, subunit A, domain 3"/>
    <property type="match status" value="1"/>
</dbReference>
<evidence type="ECO:0000256" key="6">
    <source>
        <dbReference type="SAM" id="MobiDB-lite"/>
    </source>
</evidence>
<dbReference type="GO" id="GO:0003677">
    <property type="term" value="F:DNA binding"/>
    <property type="evidence" value="ECO:0000318"/>
    <property type="project" value="GO_Central"/>
</dbReference>
<dbReference type="KEGG" id="tps:THAPS_23500"/>
<dbReference type="Proteomes" id="UP000001449">
    <property type="component" value="Chromosome 7"/>
</dbReference>
<accession>B5YN80</accession>
<dbReference type="PROSITE" id="PS51645">
    <property type="entry name" value="PHR_CRY_ALPHA_BETA"/>
    <property type="match status" value="1"/>
</dbReference>
<dbReference type="InterPro" id="IPR036155">
    <property type="entry name" value="Crypto/Photolyase_N_sf"/>
</dbReference>